<dbReference type="Proteomes" id="UP000314294">
    <property type="component" value="Unassembled WGS sequence"/>
</dbReference>
<organism evidence="1 2">
    <name type="scientific">Liparis tanakae</name>
    <name type="common">Tanaka's snailfish</name>
    <dbReference type="NCBI Taxonomy" id="230148"/>
    <lineage>
        <taxon>Eukaryota</taxon>
        <taxon>Metazoa</taxon>
        <taxon>Chordata</taxon>
        <taxon>Craniata</taxon>
        <taxon>Vertebrata</taxon>
        <taxon>Euteleostomi</taxon>
        <taxon>Actinopterygii</taxon>
        <taxon>Neopterygii</taxon>
        <taxon>Teleostei</taxon>
        <taxon>Neoteleostei</taxon>
        <taxon>Acanthomorphata</taxon>
        <taxon>Eupercaria</taxon>
        <taxon>Perciformes</taxon>
        <taxon>Cottioidei</taxon>
        <taxon>Cottales</taxon>
        <taxon>Liparidae</taxon>
        <taxon>Liparis</taxon>
    </lineage>
</organism>
<reference evidence="1 2" key="1">
    <citation type="submission" date="2019-03" db="EMBL/GenBank/DDBJ databases">
        <title>First draft genome of Liparis tanakae, snailfish: a comprehensive survey of snailfish specific genes.</title>
        <authorList>
            <person name="Kim W."/>
            <person name="Song I."/>
            <person name="Jeong J.-H."/>
            <person name="Kim D."/>
            <person name="Kim S."/>
            <person name="Ryu S."/>
            <person name="Song J.Y."/>
            <person name="Lee S.K."/>
        </authorList>
    </citation>
    <scope>NUCLEOTIDE SEQUENCE [LARGE SCALE GENOMIC DNA]</scope>
    <source>
        <tissue evidence="1">Muscle</tissue>
    </source>
</reference>
<comment type="caution">
    <text evidence="1">The sequence shown here is derived from an EMBL/GenBank/DDBJ whole genome shotgun (WGS) entry which is preliminary data.</text>
</comment>
<dbReference type="EMBL" id="SRLO01005133">
    <property type="protein sequence ID" value="TNN29846.1"/>
    <property type="molecule type" value="Genomic_DNA"/>
</dbReference>
<name>A0A4Z2ELS5_9TELE</name>
<evidence type="ECO:0000313" key="1">
    <source>
        <dbReference type="EMBL" id="TNN29846.1"/>
    </source>
</evidence>
<gene>
    <name evidence="1" type="ORF">EYF80_060004</name>
</gene>
<evidence type="ECO:0000313" key="2">
    <source>
        <dbReference type="Proteomes" id="UP000314294"/>
    </source>
</evidence>
<sequence length="101" mass="11478">MQNANRKRKRTSERKAEKSSYCRLNVSRSSVIKALPGVSIRGRRGFPLPGYSPEADWMETVVLSSFSFCGDVLHLENLQIIWRTCRSSGEPADHLENLQII</sequence>
<keyword evidence="2" id="KW-1185">Reference proteome</keyword>
<proteinExistence type="predicted"/>
<dbReference type="AlphaFoldDB" id="A0A4Z2ELS5"/>
<accession>A0A4Z2ELS5</accession>
<protein>
    <submittedName>
        <fullName evidence="1">Uncharacterized protein</fullName>
    </submittedName>
</protein>